<dbReference type="InterPro" id="IPR007110">
    <property type="entry name" value="Ig-like_dom"/>
</dbReference>
<gene>
    <name evidence="2" type="ORF">B4U80_00747</name>
</gene>
<dbReference type="SMART" id="SM00409">
    <property type="entry name" value="IG"/>
    <property type="match status" value="1"/>
</dbReference>
<dbReference type="Gene3D" id="2.60.40.10">
    <property type="entry name" value="Immunoglobulins"/>
    <property type="match status" value="1"/>
</dbReference>
<evidence type="ECO:0000313" key="3">
    <source>
        <dbReference type="Proteomes" id="UP000288716"/>
    </source>
</evidence>
<dbReference type="EMBL" id="NCKV01009384">
    <property type="protein sequence ID" value="RWS22238.1"/>
    <property type="molecule type" value="Genomic_DNA"/>
</dbReference>
<dbReference type="PANTHER" id="PTHR23278">
    <property type="entry name" value="SIDESTEP PROTEIN"/>
    <property type="match status" value="1"/>
</dbReference>
<dbReference type="InterPro" id="IPR003599">
    <property type="entry name" value="Ig_sub"/>
</dbReference>
<sequence>MGQKSCANGMNENVKINDKNIATTVALVNTDVQLPCNVTPMSMDDSILLIFWYRNEQTIYTVDARHAHIEHFAGKEFASRVIFELNSSPVAFLRLNPVFEEDDGEYRCRVDFKLSRTRNTVIPLKVIVYLHINA</sequence>
<dbReference type="InterPro" id="IPR036179">
    <property type="entry name" value="Ig-like_dom_sf"/>
</dbReference>
<feature type="domain" description="Ig-like" evidence="1">
    <location>
        <begin position="29"/>
        <end position="110"/>
    </location>
</feature>
<dbReference type="InterPro" id="IPR013783">
    <property type="entry name" value="Ig-like_fold"/>
</dbReference>
<evidence type="ECO:0000259" key="1">
    <source>
        <dbReference type="PROSITE" id="PS50835"/>
    </source>
</evidence>
<dbReference type="AlphaFoldDB" id="A0A443S3W5"/>
<dbReference type="CDD" id="cd00096">
    <property type="entry name" value="Ig"/>
    <property type="match status" value="1"/>
</dbReference>
<dbReference type="STRING" id="299467.A0A443S3W5"/>
<keyword evidence="3" id="KW-1185">Reference proteome</keyword>
<reference evidence="2 3" key="1">
    <citation type="journal article" date="2018" name="Gigascience">
        <title>Genomes of trombidid mites reveal novel predicted allergens and laterally-transferred genes associated with secondary metabolism.</title>
        <authorList>
            <person name="Dong X."/>
            <person name="Chaisiri K."/>
            <person name="Xia D."/>
            <person name="Armstrong S.D."/>
            <person name="Fang Y."/>
            <person name="Donnelly M.J."/>
            <person name="Kadowaki T."/>
            <person name="McGarry J.W."/>
            <person name="Darby A.C."/>
            <person name="Makepeace B.L."/>
        </authorList>
    </citation>
    <scope>NUCLEOTIDE SEQUENCE [LARGE SCALE GENOMIC DNA]</scope>
    <source>
        <strain evidence="2">UoL-UT</strain>
    </source>
</reference>
<dbReference type="PANTHER" id="PTHR23278:SF19">
    <property type="entry name" value="OBSCURIN"/>
    <property type="match status" value="1"/>
</dbReference>
<dbReference type="Proteomes" id="UP000288716">
    <property type="component" value="Unassembled WGS sequence"/>
</dbReference>
<dbReference type="InterPro" id="IPR013106">
    <property type="entry name" value="Ig_V-set"/>
</dbReference>
<accession>A0A443S3W5</accession>
<dbReference type="SUPFAM" id="SSF48726">
    <property type="entry name" value="Immunoglobulin"/>
    <property type="match status" value="1"/>
</dbReference>
<proteinExistence type="predicted"/>
<dbReference type="PROSITE" id="PS50835">
    <property type="entry name" value="IG_LIKE"/>
    <property type="match status" value="1"/>
</dbReference>
<name>A0A443S3W5_9ACAR</name>
<comment type="caution">
    <text evidence="2">The sequence shown here is derived from an EMBL/GenBank/DDBJ whole genome shotgun (WGS) entry which is preliminary data.</text>
</comment>
<protein>
    <submittedName>
        <fullName evidence="2">Sidestep protein-like protein</fullName>
    </submittedName>
</protein>
<evidence type="ECO:0000313" key="2">
    <source>
        <dbReference type="EMBL" id="RWS22238.1"/>
    </source>
</evidence>
<dbReference type="Pfam" id="PF07686">
    <property type="entry name" value="V-set"/>
    <property type="match status" value="1"/>
</dbReference>
<organism evidence="2 3">
    <name type="scientific">Leptotrombidium deliense</name>
    <dbReference type="NCBI Taxonomy" id="299467"/>
    <lineage>
        <taxon>Eukaryota</taxon>
        <taxon>Metazoa</taxon>
        <taxon>Ecdysozoa</taxon>
        <taxon>Arthropoda</taxon>
        <taxon>Chelicerata</taxon>
        <taxon>Arachnida</taxon>
        <taxon>Acari</taxon>
        <taxon>Acariformes</taxon>
        <taxon>Trombidiformes</taxon>
        <taxon>Prostigmata</taxon>
        <taxon>Anystina</taxon>
        <taxon>Parasitengona</taxon>
        <taxon>Trombiculoidea</taxon>
        <taxon>Trombiculidae</taxon>
        <taxon>Leptotrombidium</taxon>
    </lineage>
</organism>
<dbReference type="VEuPathDB" id="VectorBase:LDEU009802"/>
<dbReference type="OrthoDB" id="5843397at2759"/>